<sequence>MFLLVVLLLFLQNIVAEEEVNELDDFLDYEEMEDFLFGDEEIEDEYSLEDTYNPFDSKPIGKRYNYVMRFEQNLNFGGIM</sequence>
<keyword evidence="3" id="KW-1185">Reference proteome</keyword>
<gene>
    <name evidence="2" type="ORF">ENUP19_0248G0035</name>
</gene>
<comment type="caution">
    <text evidence="2">The sequence shown here is derived from an EMBL/GenBank/DDBJ whole genome shotgun (WGS) entry which is preliminary data.</text>
</comment>
<keyword evidence="1" id="KW-0732">Signal</keyword>
<evidence type="ECO:0000256" key="1">
    <source>
        <dbReference type="SAM" id="SignalP"/>
    </source>
</evidence>
<evidence type="ECO:0000313" key="3">
    <source>
        <dbReference type="Proteomes" id="UP001628156"/>
    </source>
</evidence>
<proteinExistence type="predicted"/>
<feature type="chain" id="PRO_5046578785" evidence="1">
    <location>
        <begin position="17"/>
        <end position="80"/>
    </location>
</feature>
<evidence type="ECO:0000313" key="2">
    <source>
        <dbReference type="EMBL" id="GAB1225265.1"/>
    </source>
</evidence>
<dbReference type="EMBL" id="BAAFRS010000248">
    <property type="protein sequence ID" value="GAB1225265.1"/>
    <property type="molecule type" value="Genomic_DNA"/>
</dbReference>
<dbReference type="Proteomes" id="UP001628156">
    <property type="component" value="Unassembled WGS sequence"/>
</dbReference>
<feature type="signal peptide" evidence="1">
    <location>
        <begin position="1"/>
        <end position="16"/>
    </location>
</feature>
<protein>
    <submittedName>
        <fullName evidence="2">Uncharacterized protein</fullName>
    </submittedName>
</protein>
<name>A0ABQ0DR08_9EUKA</name>
<reference evidence="2 3" key="1">
    <citation type="journal article" date="2019" name="PLoS Negl. Trop. Dis.">
        <title>Whole genome sequencing of Entamoeba nuttalli reveals mammalian host-related molecular signatures and a novel octapeptide-repeat surface protein.</title>
        <authorList>
            <person name="Tanaka M."/>
            <person name="Makiuchi T."/>
            <person name="Komiyama T."/>
            <person name="Shiina T."/>
            <person name="Osaki K."/>
            <person name="Tachibana H."/>
        </authorList>
    </citation>
    <scope>NUCLEOTIDE SEQUENCE [LARGE SCALE GENOMIC DNA]</scope>
    <source>
        <strain evidence="2 3">P19-061405</strain>
    </source>
</reference>
<organism evidence="2 3">
    <name type="scientific">Entamoeba nuttalli</name>
    <dbReference type="NCBI Taxonomy" id="412467"/>
    <lineage>
        <taxon>Eukaryota</taxon>
        <taxon>Amoebozoa</taxon>
        <taxon>Evosea</taxon>
        <taxon>Archamoebae</taxon>
        <taxon>Mastigamoebida</taxon>
        <taxon>Entamoebidae</taxon>
        <taxon>Entamoeba</taxon>
    </lineage>
</organism>
<accession>A0ABQ0DR08</accession>